<evidence type="ECO:0000313" key="1">
    <source>
        <dbReference type="EMBL" id="MFC0395907.1"/>
    </source>
</evidence>
<comment type="caution">
    <text evidence="1">The sequence shown here is derived from an EMBL/GenBank/DDBJ whole genome shotgun (WGS) entry which is preliminary data.</text>
</comment>
<gene>
    <name evidence="1" type="ORF">ACFFJ8_31625</name>
</gene>
<protein>
    <submittedName>
        <fullName evidence="1">Uncharacterized protein</fullName>
    </submittedName>
</protein>
<dbReference type="EMBL" id="JBHLVF010000047">
    <property type="protein sequence ID" value="MFC0395907.1"/>
    <property type="molecule type" value="Genomic_DNA"/>
</dbReference>
<dbReference type="Proteomes" id="UP001589818">
    <property type="component" value="Unassembled WGS sequence"/>
</dbReference>
<accession>A0ABV6JJ28</accession>
<dbReference type="RefSeq" id="WP_204817499.1">
    <property type="nucleotide sequence ID" value="NZ_JANHOF010000002.1"/>
</dbReference>
<sequence length="67" mass="7567">MQKNASCSFPEAWLGHPFNEAFFGAIILPDPHFSNKRIPMTGSFPIYSLIPPLLSIFVSKHGWTGYR</sequence>
<organism evidence="1 2">
    <name type="scientific">Paenibacillus mendelii</name>
    <dbReference type="NCBI Taxonomy" id="206163"/>
    <lineage>
        <taxon>Bacteria</taxon>
        <taxon>Bacillati</taxon>
        <taxon>Bacillota</taxon>
        <taxon>Bacilli</taxon>
        <taxon>Bacillales</taxon>
        <taxon>Paenibacillaceae</taxon>
        <taxon>Paenibacillus</taxon>
    </lineage>
</organism>
<proteinExistence type="predicted"/>
<evidence type="ECO:0000313" key="2">
    <source>
        <dbReference type="Proteomes" id="UP001589818"/>
    </source>
</evidence>
<name>A0ABV6JJ28_9BACL</name>
<reference evidence="1 2" key="1">
    <citation type="submission" date="2024-09" db="EMBL/GenBank/DDBJ databases">
        <authorList>
            <person name="Sun Q."/>
            <person name="Mori K."/>
        </authorList>
    </citation>
    <scope>NUCLEOTIDE SEQUENCE [LARGE SCALE GENOMIC DNA]</scope>
    <source>
        <strain evidence="1 2">CCM 4839</strain>
    </source>
</reference>
<keyword evidence="2" id="KW-1185">Reference proteome</keyword>